<evidence type="ECO:0000313" key="2">
    <source>
        <dbReference type="EMBL" id="GHI19636.1"/>
    </source>
</evidence>
<evidence type="ECO:0000256" key="1">
    <source>
        <dbReference type="SAM" id="SignalP"/>
    </source>
</evidence>
<reference evidence="2" key="1">
    <citation type="submission" date="2024-05" db="EMBL/GenBank/DDBJ databases">
        <title>Whole genome shotgun sequence of Streptomyces hydrogenans NBRC 13475.</title>
        <authorList>
            <person name="Komaki H."/>
            <person name="Tamura T."/>
        </authorList>
    </citation>
    <scope>NUCLEOTIDE SEQUENCE</scope>
    <source>
        <strain evidence="2">NBRC 13475</strain>
    </source>
</reference>
<proteinExistence type="predicted"/>
<evidence type="ECO:0000313" key="3">
    <source>
        <dbReference type="Proteomes" id="UP001052739"/>
    </source>
</evidence>
<organism evidence="2 3">
    <name type="scientific">Streptomyces hydrogenans</name>
    <dbReference type="NCBI Taxonomy" id="1873719"/>
    <lineage>
        <taxon>Bacteria</taxon>
        <taxon>Bacillati</taxon>
        <taxon>Actinomycetota</taxon>
        <taxon>Actinomycetes</taxon>
        <taxon>Kitasatosporales</taxon>
        <taxon>Streptomycetaceae</taxon>
        <taxon>Streptomyces</taxon>
    </lineage>
</organism>
<feature type="signal peptide" evidence="1">
    <location>
        <begin position="1"/>
        <end position="24"/>
    </location>
</feature>
<accession>A0ABQ3P3N6</accession>
<keyword evidence="1" id="KW-0732">Signal</keyword>
<dbReference type="PROSITE" id="PS51257">
    <property type="entry name" value="PROKAR_LIPOPROTEIN"/>
    <property type="match status" value="1"/>
</dbReference>
<feature type="chain" id="PRO_5046655573" description="DUF3558 domain-containing protein" evidence="1">
    <location>
        <begin position="25"/>
        <end position="190"/>
    </location>
</feature>
<sequence length="190" mass="20281">MRVLRLVKAARVAVIGVVVSALLAGCSESAPKAVPHLPERVCWGAFSGSEVAALLPEGKKVTVSNDAFEMTDSLDSETCSVDVDGATRFMANARLQEFERSIEWSSWDSRDPRPLDVGKGGVIWDGGGATHFACEPSTSPSDPGKYIALYVHTLGGVDREKIRSAVPGLLKEFMTFAQRELKCPGGSAGR</sequence>
<name>A0ABQ3P3N6_9ACTN</name>
<keyword evidence="3" id="KW-1185">Reference proteome</keyword>
<dbReference type="Proteomes" id="UP001052739">
    <property type="component" value="Unassembled WGS sequence"/>
</dbReference>
<protein>
    <recommendedName>
        <fullName evidence="4">DUF3558 domain-containing protein</fullName>
    </recommendedName>
</protein>
<comment type="caution">
    <text evidence="2">The sequence shown here is derived from an EMBL/GenBank/DDBJ whole genome shotgun (WGS) entry which is preliminary data.</text>
</comment>
<dbReference type="EMBL" id="BNDW01000004">
    <property type="protein sequence ID" value="GHI19636.1"/>
    <property type="molecule type" value="Genomic_DNA"/>
</dbReference>
<evidence type="ECO:0008006" key="4">
    <source>
        <dbReference type="Google" id="ProtNLM"/>
    </source>
</evidence>
<gene>
    <name evidence="2" type="ORF">Shyd_10070</name>
</gene>